<dbReference type="Gene3D" id="1.10.3210.10">
    <property type="entry name" value="Hypothetical protein af1432"/>
    <property type="match status" value="1"/>
</dbReference>
<evidence type="ECO:0000256" key="4">
    <source>
        <dbReference type="ARBA" id="ARBA00047607"/>
    </source>
</evidence>
<evidence type="ECO:0000256" key="2">
    <source>
        <dbReference type="ARBA" id="ARBA00012451"/>
    </source>
</evidence>
<dbReference type="InterPro" id="IPR003695">
    <property type="entry name" value="Ppx_GppA_N"/>
</dbReference>
<dbReference type="PANTHER" id="PTHR30005:SF0">
    <property type="entry name" value="RETROGRADE REGULATION PROTEIN 2"/>
    <property type="match status" value="1"/>
</dbReference>
<proteinExistence type="inferred from homology"/>
<dbReference type="RefSeq" id="WP_368654351.1">
    <property type="nucleotide sequence ID" value="NZ_CP162599.1"/>
</dbReference>
<comment type="catalytic activity">
    <reaction evidence="4">
        <text>[phosphate](n) + H2O = [phosphate](n-1) + phosphate + H(+)</text>
        <dbReference type="Rhea" id="RHEA:21528"/>
        <dbReference type="Rhea" id="RHEA-COMP:9859"/>
        <dbReference type="Rhea" id="RHEA-COMP:14279"/>
        <dbReference type="ChEBI" id="CHEBI:15377"/>
        <dbReference type="ChEBI" id="CHEBI:15378"/>
        <dbReference type="ChEBI" id="CHEBI:16838"/>
        <dbReference type="ChEBI" id="CHEBI:43474"/>
        <dbReference type="EC" id="3.6.1.11"/>
    </reaction>
</comment>
<dbReference type="SUPFAM" id="SSF109604">
    <property type="entry name" value="HD-domain/PDEase-like"/>
    <property type="match status" value="1"/>
</dbReference>
<dbReference type="InterPro" id="IPR043129">
    <property type="entry name" value="ATPase_NBD"/>
</dbReference>
<dbReference type="EMBL" id="CP162599">
    <property type="protein sequence ID" value="XDK33673.1"/>
    <property type="molecule type" value="Genomic_DNA"/>
</dbReference>
<dbReference type="Pfam" id="PF02541">
    <property type="entry name" value="Ppx-GppA"/>
    <property type="match status" value="1"/>
</dbReference>
<evidence type="ECO:0000259" key="5">
    <source>
        <dbReference type="Pfam" id="PF02541"/>
    </source>
</evidence>
<evidence type="ECO:0000313" key="7">
    <source>
        <dbReference type="EMBL" id="XDK33673.1"/>
    </source>
</evidence>
<dbReference type="InterPro" id="IPR048950">
    <property type="entry name" value="Ppx_GppA_C"/>
</dbReference>
<dbReference type="InterPro" id="IPR022371">
    <property type="entry name" value="Exopolyphosphatase"/>
</dbReference>
<dbReference type="CDD" id="cd24052">
    <property type="entry name" value="ASKHA_NBD_HpPPX-GppA-like"/>
    <property type="match status" value="1"/>
</dbReference>
<organism evidence="7">
    <name type="scientific">Ornithinibacillus sp. 4-3</name>
    <dbReference type="NCBI Taxonomy" id="3231488"/>
    <lineage>
        <taxon>Bacteria</taxon>
        <taxon>Bacillati</taxon>
        <taxon>Bacillota</taxon>
        <taxon>Bacilli</taxon>
        <taxon>Bacillales</taxon>
        <taxon>Bacillaceae</taxon>
        <taxon>Ornithinibacillus</taxon>
    </lineage>
</organism>
<protein>
    <recommendedName>
        <fullName evidence="2">exopolyphosphatase</fullName>
        <ecNumber evidence="2">3.6.1.11</ecNumber>
    </recommendedName>
</protein>
<evidence type="ECO:0000256" key="1">
    <source>
        <dbReference type="ARBA" id="ARBA00007125"/>
    </source>
</evidence>
<dbReference type="GO" id="GO:0006793">
    <property type="term" value="P:phosphorus metabolic process"/>
    <property type="evidence" value="ECO:0007669"/>
    <property type="project" value="InterPro"/>
</dbReference>
<dbReference type="GO" id="GO:0006357">
    <property type="term" value="P:regulation of transcription by RNA polymerase II"/>
    <property type="evidence" value="ECO:0007669"/>
    <property type="project" value="TreeGrafter"/>
</dbReference>
<dbReference type="AlphaFoldDB" id="A0AB39HV74"/>
<feature type="domain" description="Ppx/GppA phosphatase C-terminal" evidence="6">
    <location>
        <begin position="316"/>
        <end position="476"/>
    </location>
</feature>
<dbReference type="NCBIfam" id="TIGR03706">
    <property type="entry name" value="exo_poly_only"/>
    <property type="match status" value="1"/>
</dbReference>
<dbReference type="EC" id="3.6.1.11" evidence="2"/>
<keyword evidence="3 7" id="KW-0378">Hydrolase</keyword>
<dbReference type="InterPro" id="IPR050273">
    <property type="entry name" value="GppA/Ppx_hydrolase"/>
</dbReference>
<dbReference type="PANTHER" id="PTHR30005">
    <property type="entry name" value="EXOPOLYPHOSPHATASE"/>
    <property type="match status" value="1"/>
</dbReference>
<dbReference type="GO" id="GO:0004309">
    <property type="term" value="F:exopolyphosphatase activity"/>
    <property type="evidence" value="ECO:0007669"/>
    <property type="project" value="UniProtKB-EC"/>
</dbReference>
<sequence>MKGKHFAIIDIGSNTTRLVIYFRENNGNLKEVENVKSVSRLRSFLETDYTLNPSGVDRLIKTLKSFQEVMITYELQDIICVATATIRQAVNQAEIIDQVKKKTGLSIQILSEQEEAYYGYLAVVNSTSIKDGITVDIGGGSTEVTLFQNRELLESHSFSFGALTLKDFFKKTIPTDKEIQLLRQYLNKQFATLPWLQDKELKLIAIGGSARNLAQIHQNLTNYPLAGLHQYEMSSKDIIEVNSYLTSLVPEKLVKVEGLSRDRADIIIPAIEVFHCLYQVVQAESLMLSRKGLRDGVFYQRLATEKGKLLFPKVIDTSIQKLIDDYHMNTTQIQHVQALMKVLFDYLKGNGLMELEKADWVLLQRASCLFHLGDYIDSEASAQHTFYLLANRTIDGLEHKDRVKLALIASYKNNTLFKQFIQPFKSWFLKKERHHFQHLGALLKFVYSLDTTKRQVVKKLTCSMEKNRLNIQLKCDGDAKPEIYQSEKHKKHLEKAIKREIILKL</sequence>
<evidence type="ECO:0000256" key="3">
    <source>
        <dbReference type="ARBA" id="ARBA00022801"/>
    </source>
</evidence>
<accession>A0AB39HV74</accession>
<dbReference type="Gene3D" id="3.30.420.40">
    <property type="match status" value="1"/>
</dbReference>
<gene>
    <name evidence="7" type="primary">ppx</name>
    <name evidence="7" type="ORF">AB4Y30_04800</name>
</gene>
<feature type="domain" description="Ppx/GppA phosphatase N-terminal" evidence="5">
    <location>
        <begin position="23"/>
        <end position="304"/>
    </location>
</feature>
<dbReference type="SUPFAM" id="SSF53067">
    <property type="entry name" value="Actin-like ATPase domain"/>
    <property type="match status" value="2"/>
</dbReference>
<name>A0AB39HV74_9BACI</name>
<evidence type="ECO:0000259" key="6">
    <source>
        <dbReference type="Pfam" id="PF21447"/>
    </source>
</evidence>
<comment type="similarity">
    <text evidence="1">Belongs to the GppA/Ppx family.</text>
</comment>
<reference evidence="7" key="1">
    <citation type="submission" date="2024-07" db="EMBL/GenBank/DDBJ databases">
        <title>Halotolerant mesophilic bacterium Ornithinibacillus sp. 4-3, sp. nov., isolated from soil.</title>
        <authorList>
            <person name="Sidarenka A.V."/>
            <person name="Guliayeva D.E."/>
            <person name="Leanovich S.I."/>
            <person name="Hileuskaya K.S."/>
            <person name="Akhremchuk A.E."/>
            <person name="Sikolenko M.A."/>
            <person name="Valentovich L.N."/>
        </authorList>
    </citation>
    <scope>NUCLEOTIDE SEQUENCE</scope>
    <source>
        <strain evidence="7">4-3</strain>
    </source>
</reference>
<dbReference type="Pfam" id="PF21447">
    <property type="entry name" value="Ppx-GppA_III"/>
    <property type="match status" value="1"/>
</dbReference>
<dbReference type="Gene3D" id="3.30.420.150">
    <property type="entry name" value="Exopolyphosphatase. Domain 2"/>
    <property type="match status" value="1"/>
</dbReference>